<dbReference type="PROSITE" id="PS50878">
    <property type="entry name" value="RT_POL"/>
    <property type="match status" value="1"/>
</dbReference>
<accession>A0ABP9US70</accession>
<name>A0ABP9US70_9BACT</name>
<reference evidence="4 5" key="1">
    <citation type="submission" date="2024-02" db="EMBL/GenBank/DDBJ databases">
        <title>Haloferula sargassicola NBRC 104335.</title>
        <authorList>
            <person name="Ichikawa N."/>
            <person name="Katano-Makiyama Y."/>
            <person name="Hidaka K."/>
        </authorList>
    </citation>
    <scope>NUCLEOTIDE SEQUENCE [LARGE SCALE GENOMIC DNA]</scope>
    <source>
        <strain evidence="4 5">NBRC 104335</strain>
    </source>
</reference>
<organism evidence="4 5">
    <name type="scientific">Haloferula sargassicola</name>
    <dbReference type="NCBI Taxonomy" id="490096"/>
    <lineage>
        <taxon>Bacteria</taxon>
        <taxon>Pseudomonadati</taxon>
        <taxon>Verrucomicrobiota</taxon>
        <taxon>Verrucomicrobiia</taxon>
        <taxon>Verrucomicrobiales</taxon>
        <taxon>Verrucomicrobiaceae</taxon>
        <taxon>Haloferula</taxon>
    </lineage>
</organism>
<evidence type="ECO:0000256" key="2">
    <source>
        <dbReference type="SAM" id="MobiDB-lite"/>
    </source>
</evidence>
<dbReference type="Pfam" id="PF00078">
    <property type="entry name" value="RVT_1"/>
    <property type="match status" value="1"/>
</dbReference>
<feature type="region of interest" description="Disordered" evidence="2">
    <location>
        <begin position="1"/>
        <end position="39"/>
    </location>
</feature>
<feature type="domain" description="Reverse transcriptase" evidence="3">
    <location>
        <begin position="91"/>
        <end position="334"/>
    </location>
</feature>
<dbReference type="Proteomes" id="UP001476282">
    <property type="component" value="Unassembled WGS sequence"/>
</dbReference>
<gene>
    <name evidence="4" type="primary">ltrA</name>
    <name evidence="4" type="ORF">Hsar01_03632</name>
</gene>
<comment type="caution">
    <text evidence="4">The sequence shown here is derived from an EMBL/GenBank/DDBJ whole genome shotgun (WGS) entry which is preliminary data.</text>
</comment>
<evidence type="ECO:0000259" key="3">
    <source>
        <dbReference type="PROSITE" id="PS50878"/>
    </source>
</evidence>
<evidence type="ECO:0000313" key="5">
    <source>
        <dbReference type="Proteomes" id="UP001476282"/>
    </source>
</evidence>
<dbReference type="InterPro" id="IPR043502">
    <property type="entry name" value="DNA/RNA_pol_sf"/>
</dbReference>
<dbReference type="PANTHER" id="PTHR34047:SF8">
    <property type="entry name" value="PROTEIN YKFC"/>
    <property type="match status" value="1"/>
</dbReference>
<sequence>MAKERADGQRGQSTHARGRTTLPSSVSSTLSALETKAAKDPEHRFRSLARLLDRQMLGEAFHRLKRKAAPGIDGMVHSEYVKRLDENLLELESRLKAGKYRAQPVRRRWIGKPGSPKKRPLGIPVLEDKIVQQAVKMILEPIWEKDFRDESIGYRPGRKPRLASQELGEALDDGTYRWVVEADIRAFFDHIDHDWLVRMLETRVADRGLIRIIRKWLKAGVMEEGWWTPSTEGTPQGGIISPLLANIYLHFVQDLWIAKVVAKESRGEVMFRRYADDSIVCFERKEDAEAYLAALPERLKKFGLSLAEEKSALVKFNRWEPEKSGKFTFLGFDFHWKRSRRNRRHVRVRRTTSKKKFRATLRGLKDWLKASRSVPLRDQVVTLSRKLQGHWNYFGVIGNSVRLWQLLHQVRRLAFKWWNRRSQRRSFTWAEFAEAWERWKMPRPKIVETPLPWSWREARQAGRA</sequence>
<comment type="similarity">
    <text evidence="1">Belongs to the bacterial reverse transcriptase family.</text>
</comment>
<evidence type="ECO:0000256" key="1">
    <source>
        <dbReference type="ARBA" id="ARBA00034120"/>
    </source>
</evidence>
<dbReference type="PANTHER" id="PTHR34047">
    <property type="entry name" value="NUCLEAR INTRON MATURASE 1, MITOCHONDRIAL-RELATED"/>
    <property type="match status" value="1"/>
</dbReference>
<keyword evidence="5" id="KW-1185">Reference proteome</keyword>
<dbReference type="NCBIfam" id="TIGR04416">
    <property type="entry name" value="group_II_RT_mat"/>
    <property type="match status" value="1"/>
</dbReference>
<dbReference type="EMBL" id="BAABRI010000024">
    <property type="protein sequence ID" value="GAA5484388.1"/>
    <property type="molecule type" value="Genomic_DNA"/>
</dbReference>
<evidence type="ECO:0000313" key="4">
    <source>
        <dbReference type="EMBL" id="GAA5484388.1"/>
    </source>
</evidence>
<dbReference type="InterPro" id="IPR030931">
    <property type="entry name" value="Group_II_RT_mat"/>
</dbReference>
<feature type="compositionally biased region" description="Low complexity" evidence="2">
    <location>
        <begin position="20"/>
        <end position="33"/>
    </location>
</feature>
<dbReference type="SUPFAM" id="SSF56672">
    <property type="entry name" value="DNA/RNA polymerases"/>
    <property type="match status" value="1"/>
</dbReference>
<proteinExistence type="inferred from homology"/>
<dbReference type="CDD" id="cd01651">
    <property type="entry name" value="RT_G2_intron"/>
    <property type="match status" value="1"/>
</dbReference>
<protein>
    <submittedName>
        <fullName evidence="4">Group II intron-encoded protein LtrA</fullName>
    </submittedName>
</protein>
<dbReference type="InterPro" id="IPR051083">
    <property type="entry name" value="GrpII_Intron_Splice-Mob/Def"/>
</dbReference>
<dbReference type="InterPro" id="IPR000477">
    <property type="entry name" value="RT_dom"/>
</dbReference>